<dbReference type="InterPro" id="IPR036388">
    <property type="entry name" value="WH-like_DNA-bd_sf"/>
</dbReference>
<sequence length="340" mass="37519">MQEFVNEGRFADGGVLAGEGLASGDDRGVDTVDPQMKDYRGQNVELFGRRKRLSRRLAQLRARADAGDLDYEEEVELARLGREFEDLTYEIMVSNYGLVKSYVARFTSKSTANADDYESAGRVGLLRAIDTYDPSKGPFGQWAFKPIQREVLKAVRDAEHPNVNMTDFEKRPKILRAAADFLRDHGDGVPLDYDDIAARAEVPVGQVRRVLEAPRLDSLSAPLAAAEGDMSLADRIADAGPGVEDQVLRAFDMRAVTVRGLPHLEPRELFVLARRFSLDGEPAQPLRVIGEMLGLSREGVRQIQAKALAKLNHPVILGLLVSEETPRPAAAEESRDRPAA</sequence>
<comment type="caution">
    <text evidence="7">The sequence shown here is derived from an EMBL/GenBank/DDBJ whole genome shotgun (WGS) entry which is preliminary data.</text>
</comment>
<dbReference type="InterPro" id="IPR050239">
    <property type="entry name" value="Sigma-70_RNA_pol_init_factors"/>
</dbReference>
<dbReference type="RefSeq" id="WP_119930233.1">
    <property type="nucleotide sequence ID" value="NZ_QZEY01000017.1"/>
</dbReference>
<keyword evidence="8" id="KW-1185">Reference proteome</keyword>
<dbReference type="GO" id="GO:0003677">
    <property type="term" value="F:DNA binding"/>
    <property type="evidence" value="ECO:0007669"/>
    <property type="project" value="UniProtKB-KW"/>
</dbReference>
<dbReference type="AlphaFoldDB" id="A0A3A4ARR0"/>
<dbReference type="Proteomes" id="UP000265768">
    <property type="component" value="Unassembled WGS sequence"/>
</dbReference>
<evidence type="ECO:0000256" key="2">
    <source>
        <dbReference type="ARBA" id="ARBA00023082"/>
    </source>
</evidence>
<dbReference type="Gene3D" id="1.20.120.1810">
    <property type="match status" value="1"/>
</dbReference>
<dbReference type="Pfam" id="PF04545">
    <property type="entry name" value="Sigma70_r4"/>
    <property type="match status" value="1"/>
</dbReference>
<accession>A0A3A4ARR0</accession>
<evidence type="ECO:0000313" key="8">
    <source>
        <dbReference type="Proteomes" id="UP000265768"/>
    </source>
</evidence>
<feature type="domain" description="RNA polymerase sigma-70 region 4" evidence="6">
    <location>
        <begin position="261"/>
        <end position="311"/>
    </location>
</feature>
<evidence type="ECO:0000256" key="3">
    <source>
        <dbReference type="ARBA" id="ARBA00023125"/>
    </source>
</evidence>
<evidence type="ECO:0000259" key="5">
    <source>
        <dbReference type="Pfam" id="PF04542"/>
    </source>
</evidence>
<dbReference type="NCBIfam" id="TIGR02937">
    <property type="entry name" value="sigma70-ECF"/>
    <property type="match status" value="1"/>
</dbReference>
<proteinExistence type="predicted"/>
<keyword evidence="1" id="KW-0805">Transcription regulation</keyword>
<dbReference type="PANTHER" id="PTHR30603:SF47">
    <property type="entry name" value="RNA POLYMERASE SIGMA FACTOR SIGD, CHLOROPLASTIC"/>
    <property type="match status" value="1"/>
</dbReference>
<evidence type="ECO:0000256" key="4">
    <source>
        <dbReference type="ARBA" id="ARBA00023163"/>
    </source>
</evidence>
<name>A0A3A4ARR0_9ACTN</name>
<dbReference type="InterPro" id="IPR000943">
    <property type="entry name" value="RNA_pol_sigma70"/>
</dbReference>
<dbReference type="InterPro" id="IPR007630">
    <property type="entry name" value="RNA_pol_sigma70_r4"/>
</dbReference>
<dbReference type="SUPFAM" id="SSF88946">
    <property type="entry name" value="Sigma2 domain of RNA polymerase sigma factors"/>
    <property type="match status" value="1"/>
</dbReference>
<dbReference type="InterPro" id="IPR013325">
    <property type="entry name" value="RNA_pol_sigma_r2"/>
</dbReference>
<keyword evidence="2" id="KW-0731">Sigma factor</keyword>
<dbReference type="GO" id="GO:0016987">
    <property type="term" value="F:sigma factor activity"/>
    <property type="evidence" value="ECO:0007669"/>
    <property type="project" value="UniProtKB-KW"/>
</dbReference>
<protein>
    <submittedName>
        <fullName evidence="7">Sigma-70 family RNA polymerase sigma factor</fullName>
    </submittedName>
</protein>
<dbReference type="InterPro" id="IPR013324">
    <property type="entry name" value="RNA_pol_sigma_r3/r4-like"/>
</dbReference>
<dbReference type="InterPro" id="IPR007627">
    <property type="entry name" value="RNA_pol_sigma70_r2"/>
</dbReference>
<evidence type="ECO:0000259" key="6">
    <source>
        <dbReference type="Pfam" id="PF04545"/>
    </source>
</evidence>
<dbReference type="PRINTS" id="PR00046">
    <property type="entry name" value="SIGMA70FCT"/>
</dbReference>
<dbReference type="OrthoDB" id="3458888at2"/>
<feature type="domain" description="RNA polymerase sigma-70 region 2" evidence="5">
    <location>
        <begin position="94"/>
        <end position="158"/>
    </location>
</feature>
<evidence type="ECO:0000256" key="1">
    <source>
        <dbReference type="ARBA" id="ARBA00023015"/>
    </source>
</evidence>
<keyword evidence="3" id="KW-0238">DNA-binding</keyword>
<dbReference type="GO" id="GO:0006352">
    <property type="term" value="P:DNA-templated transcription initiation"/>
    <property type="evidence" value="ECO:0007669"/>
    <property type="project" value="InterPro"/>
</dbReference>
<dbReference type="EMBL" id="QZEY01000017">
    <property type="protein sequence ID" value="RJL23978.1"/>
    <property type="molecule type" value="Genomic_DNA"/>
</dbReference>
<dbReference type="InterPro" id="IPR014284">
    <property type="entry name" value="RNA_pol_sigma-70_dom"/>
</dbReference>
<dbReference type="PANTHER" id="PTHR30603">
    <property type="entry name" value="RNA POLYMERASE SIGMA FACTOR RPO"/>
    <property type="match status" value="1"/>
</dbReference>
<organism evidence="7 8">
    <name type="scientific">Bailinhaonella thermotolerans</name>
    <dbReference type="NCBI Taxonomy" id="1070861"/>
    <lineage>
        <taxon>Bacteria</taxon>
        <taxon>Bacillati</taxon>
        <taxon>Actinomycetota</taxon>
        <taxon>Actinomycetes</taxon>
        <taxon>Streptosporangiales</taxon>
        <taxon>Streptosporangiaceae</taxon>
        <taxon>Bailinhaonella</taxon>
    </lineage>
</organism>
<dbReference type="Pfam" id="PF04542">
    <property type="entry name" value="Sigma70_r2"/>
    <property type="match status" value="1"/>
</dbReference>
<reference evidence="7 8" key="1">
    <citation type="submission" date="2018-09" db="EMBL/GenBank/DDBJ databases">
        <title>YIM 75507 draft genome.</title>
        <authorList>
            <person name="Tang S."/>
            <person name="Feng Y."/>
        </authorList>
    </citation>
    <scope>NUCLEOTIDE SEQUENCE [LARGE SCALE GENOMIC DNA]</scope>
    <source>
        <strain evidence="7 8">YIM 75507</strain>
    </source>
</reference>
<gene>
    <name evidence="7" type="ORF">D5H75_31590</name>
</gene>
<dbReference type="SUPFAM" id="SSF88659">
    <property type="entry name" value="Sigma3 and sigma4 domains of RNA polymerase sigma factors"/>
    <property type="match status" value="1"/>
</dbReference>
<keyword evidence="4" id="KW-0804">Transcription</keyword>
<dbReference type="Gene3D" id="1.10.10.10">
    <property type="entry name" value="Winged helix-like DNA-binding domain superfamily/Winged helix DNA-binding domain"/>
    <property type="match status" value="1"/>
</dbReference>
<evidence type="ECO:0000313" key="7">
    <source>
        <dbReference type="EMBL" id="RJL23978.1"/>
    </source>
</evidence>